<keyword evidence="2" id="KW-1185">Reference proteome</keyword>
<name>A0ABS4IQN8_9BACL</name>
<protein>
    <submittedName>
        <fullName evidence="1">Uncharacterized protein</fullName>
    </submittedName>
</protein>
<dbReference type="Proteomes" id="UP001519287">
    <property type="component" value="Unassembled WGS sequence"/>
</dbReference>
<reference evidence="1 2" key="1">
    <citation type="submission" date="2021-03" db="EMBL/GenBank/DDBJ databases">
        <title>Genomic Encyclopedia of Type Strains, Phase IV (KMG-IV): sequencing the most valuable type-strain genomes for metagenomic binning, comparative biology and taxonomic classification.</title>
        <authorList>
            <person name="Goeker M."/>
        </authorList>
    </citation>
    <scope>NUCLEOTIDE SEQUENCE [LARGE SCALE GENOMIC DNA]</scope>
    <source>
        <strain evidence="1 2">DSM 26048</strain>
    </source>
</reference>
<sequence>MQPIGRVHFQVDHKGLLTKLVLLQDHNGHTKNISLDKEKNYINLKMNGNATKIMTIEQIGDKIYTGYSTYPGKHKFTKKDLQLINDSLLKRLKHSGRQKIIILF</sequence>
<accession>A0ABS4IQN8</accession>
<organism evidence="1 2">
    <name type="scientific">Paenibacillus eucommiae</name>
    <dbReference type="NCBI Taxonomy" id="1355755"/>
    <lineage>
        <taxon>Bacteria</taxon>
        <taxon>Bacillati</taxon>
        <taxon>Bacillota</taxon>
        <taxon>Bacilli</taxon>
        <taxon>Bacillales</taxon>
        <taxon>Paenibacillaceae</taxon>
        <taxon>Paenibacillus</taxon>
    </lineage>
</organism>
<evidence type="ECO:0000313" key="2">
    <source>
        <dbReference type="Proteomes" id="UP001519287"/>
    </source>
</evidence>
<dbReference type="RefSeq" id="WP_209970658.1">
    <property type="nucleotide sequence ID" value="NZ_JAGGLB010000003.1"/>
</dbReference>
<comment type="caution">
    <text evidence="1">The sequence shown here is derived from an EMBL/GenBank/DDBJ whole genome shotgun (WGS) entry which is preliminary data.</text>
</comment>
<gene>
    <name evidence="1" type="ORF">J2Z66_001472</name>
</gene>
<proteinExistence type="predicted"/>
<evidence type="ECO:0000313" key="1">
    <source>
        <dbReference type="EMBL" id="MBP1989874.1"/>
    </source>
</evidence>
<dbReference type="EMBL" id="JAGGLB010000003">
    <property type="protein sequence ID" value="MBP1989874.1"/>
    <property type="molecule type" value="Genomic_DNA"/>
</dbReference>